<reference evidence="4 5" key="1">
    <citation type="submission" date="2016-05" db="EMBL/GenBank/DDBJ databases">
        <authorList>
            <person name="Ramsay J.P."/>
        </authorList>
    </citation>
    <scope>NUCLEOTIDE SEQUENCE [LARGE SCALE GENOMIC DNA]</scope>
    <source>
        <strain evidence="4 5">NZP2042</strain>
    </source>
</reference>
<dbReference type="SMART" id="SM00345">
    <property type="entry name" value="HTH_GNTR"/>
    <property type="match status" value="1"/>
</dbReference>
<dbReference type="GO" id="GO:0003677">
    <property type="term" value="F:DNA binding"/>
    <property type="evidence" value="ECO:0007669"/>
    <property type="project" value="UniProtKB-KW"/>
</dbReference>
<evidence type="ECO:0000256" key="3">
    <source>
        <dbReference type="ARBA" id="ARBA00023163"/>
    </source>
</evidence>
<dbReference type="InterPro" id="IPR036390">
    <property type="entry name" value="WH_DNA-bd_sf"/>
</dbReference>
<sequence length="245" mass="27883">MTASIAPIARDNLTTRVYEELRRAMMEGRFWPGHRFKIRDLAASLQVSETPVREALMQLVREKGLEMEAGRSITVAQLSLAQYLELRSIRLHLEGMAGAAATTRIEPREIDRLTAVHERLIDDEDNGRWFEAVRDNWEFHHSIYQAAGMPELLAIIEGIWLRNGPLVNYQYPNARPTYDGRHRHLDILDALRARDENGVRKGIQQDMIEGGRLLVKVLERLNDGSVTPEELRRAAQNGRLVSAAG</sequence>
<dbReference type="Proteomes" id="UP000093737">
    <property type="component" value="Unassembled WGS sequence"/>
</dbReference>
<evidence type="ECO:0000256" key="2">
    <source>
        <dbReference type="ARBA" id="ARBA00023125"/>
    </source>
</evidence>
<dbReference type="PANTHER" id="PTHR43537">
    <property type="entry name" value="TRANSCRIPTIONAL REGULATOR, GNTR FAMILY"/>
    <property type="match status" value="1"/>
</dbReference>
<keyword evidence="2" id="KW-0238">DNA-binding</keyword>
<name>A0A6M7TV52_RHILI</name>
<proteinExistence type="predicted"/>
<protein>
    <submittedName>
        <fullName evidence="4">GntR family transcriptional regulator</fullName>
    </submittedName>
</protein>
<keyword evidence="1" id="KW-0805">Transcription regulation</keyword>
<dbReference type="PROSITE" id="PS50949">
    <property type="entry name" value="HTH_GNTR"/>
    <property type="match status" value="1"/>
</dbReference>
<comment type="caution">
    <text evidence="4">The sequence shown here is derived from an EMBL/GenBank/DDBJ whole genome shotgun (WGS) entry which is preliminary data.</text>
</comment>
<dbReference type="SMART" id="SM00895">
    <property type="entry name" value="FCD"/>
    <property type="match status" value="1"/>
</dbReference>
<dbReference type="InterPro" id="IPR008920">
    <property type="entry name" value="TF_FadR/GntR_C"/>
</dbReference>
<dbReference type="SUPFAM" id="SSF46785">
    <property type="entry name" value="Winged helix' DNA-binding domain"/>
    <property type="match status" value="1"/>
</dbReference>
<organism evidence="4 5">
    <name type="scientific">Rhizobium loti</name>
    <name type="common">Mesorhizobium loti</name>
    <dbReference type="NCBI Taxonomy" id="381"/>
    <lineage>
        <taxon>Bacteria</taxon>
        <taxon>Pseudomonadati</taxon>
        <taxon>Pseudomonadota</taxon>
        <taxon>Alphaproteobacteria</taxon>
        <taxon>Hyphomicrobiales</taxon>
        <taxon>Phyllobacteriaceae</taxon>
        <taxon>Mesorhizobium</taxon>
    </lineage>
</organism>
<dbReference type="EMBL" id="LYTK01000012">
    <property type="protein sequence ID" value="OBQ64812.1"/>
    <property type="molecule type" value="Genomic_DNA"/>
</dbReference>
<dbReference type="Pfam" id="PF00392">
    <property type="entry name" value="GntR"/>
    <property type="match status" value="1"/>
</dbReference>
<accession>A0A6M7TV52</accession>
<keyword evidence="3" id="KW-0804">Transcription</keyword>
<dbReference type="InterPro" id="IPR036388">
    <property type="entry name" value="WH-like_DNA-bd_sf"/>
</dbReference>
<dbReference type="AlphaFoldDB" id="A0A6M7TV52"/>
<dbReference type="SUPFAM" id="SSF48008">
    <property type="entry name" value="GntR ligand-binding domain-like"/>
    <property type="match status" value="1"/>
</dbReference>
<dbReference type="GO" id="GO:0003700">
    <property type="term" value="F:DNA-binding transcription factor activity"/>
    <property type="evidence" value="ECO:0007669"/>
    <property type="project" value="InterPro"/>
</dbReference>
<evidence type="ECO:0000256" key="1">
    <source>
        <dbReference type="ARBA" id="ARBA00023015"/>
    </source>
</evidence>
<gene>
    <name evidence="4" type="ORF">A8145_11135</name>
</gene>
<dbReference type="Gene3D" id="1.10.10.10">
    <property type="entry name" value="Winged helix-like DNA-binding domain superfamily/Winged helix DNA-binding domain"/>
    <property type="match status" value="1"/>
</dbReference>
<dbReference type="Gene3D" id="1.20.120.530">
    <property type="entry name" value="GntR ligand-binding domain-like"/>
    <property type="match status" value="1"/>
</dbReference>
<evidence type="ECO:0000313" key="4">
    <source>
        <dbReference type="EMBL" id="OBQ64812.1"/>
    </source>
</evidence>
<dbReference type="InterPro" id="IPR000524">
    <property type="entry name" value="Tscrpt_reg_HTH_GntR"/>
</dbReference>
<dbReference type="InterPro" id="IPR011711">
    <property type="entry name" value="GntR_C"/>
</dbReference>
<dbReference type="RefSeq" id="WP_065005413.1">
    <property type="nucleotide sequence ID" value="NZ_CP033334.1"/>
</dbReference>
<evidence type="ECO:0000313" key="5">
    <source>
        <dbReference type="Proteomes" id="UP000093737"/>
    </source>
</evidence>
<dbReference type="PANTHER" id="PTHR43537:SF39">
    <property type="entry name" value="HTH-TYPE TRANSCRIPTIONAL REGULATOR MCBR"/>
    <property type="match status" value="1"/>
</dbReference>
<dbReference type="Pfam" id="PF07729">
    <property type="entry name" value="FCD"/>
    <property type="match status" value="1"/>
</dbReference>